<organism evidence="2">
    <name type="scientific">Nonomuraea gerenzanensis</name>
    <dbReference type="NCBI Taxonomy" id="93944"/>
    <lineage>
        <taxon>Bacteria</taxon>
        <taxon>Bacillati</taxon>
        <taxon>Actinomycetota</taxon>
        <taxon>Actinomycetes</taxon>
        <taxon>Streptosporangiales</taxon>
        <taxon>Streptosporangiaceae</taxon>
        <taxon>Nonomuraea</taxon>
    </lineage>
</organism>
<feature type="compositionally biased region" description="Basic and acidic residues" evidence="1">
    <location>
        <begin position="85"/>
        <end position="95"/>
    </location>
</feature>
<accession>A0A1M4E5Z4</accession>
<proteinExistence type="predicted"/>
<protein>
    <submittedName>
        <fullName evidence="2">Uncharacterized protein</fullName>
    </submittedName>
</protein>
<feature type="region of interest" description="Disordered" evidence="1">
    <location>
        <begin position="83"/>
        <end position="110"/>
    </location>
</feature>
<evidence type="ECO:0000256" key="1">
    <source>
        <dbReference type="SAM" id="MobiDB-lite"/>
    </source>
</evidence>
<gene>
    <name evidence="2" type="ORF">BN4615_P3785</name>
</gene>
<sequence length="110" mass="12432">MAGAGRPQTVAPEQNDPAFEWKPYTPSGVLRVRHTSCCGLYEFASGGGVFFVLRRSGDRYEETNRGRYRQALNTYIALVKRHHAEHLSRKERPEPDTSIPTDEGRRGEPS</sequence>
<dbReference type="EMBL" id="LT559118">
    <property type="protein sequence ID" value="SBO94269.1"/>
    <property type="molecule type" value="Genomic_DNA"/>
</dbReference>
<evidence type="ECO:0000313" key="2">
    <source>
        <dbReference type="EMBL" id="SBO94269.1"/>
    </source>
</evidence>
<reference evidence="2" key="1">
    <citation type="submission" date="2016-04" db="EMBL/GenBank/DDBJ databases">
        <authorList>
            <person name="Evans L.H."/>
            <person name="Alamgir A."/>
            <person name="Owens N."/>
            <person name="Weber N.D."/>
            <person name="Virtaneva K."/>
            <person name="Barbian K."/>
            <person name="Babar A."/>
            <person name="Rosenke K."/>
        </authorList>
    </citation>
    <scope>NUCLEOTIDE SEQUENCE</scope>
    <source>
        <strain evidence="2">Nono1</strain>
    </source>
</reference>
<name>A0A1M4E5Z4_9ACTN</name>
<dbReference type="AlphaFoldDB" id="A0A1M4E5Z4"/>
<feature type="region of interest" description="Disordered" evidence="1">
    <location>
        <begin position="1"/>
        <end position="21"/>
    </location>
</feature>